<dbReference type="PANTHER" id="PTHR33442">
    <property type="entry name" value="TRANS-3-HYDROXY-L-PROLINE DEHYDRATASE"/>
    <property type="match status" value="1"/>
</dbReference>
<evidence type="ECO:0000256" key="1">
    <source>
        <dbReference type="ARBA" id="ARBA00007529"/>
    </source>
</evidence>
<dbReference type="SFLD" id="SFLDS00028">
    <property type="entry name" value="Proline_Racemase"/>
    <property type="match status" value="1"/>
</dbReference>
<dbReference type="PIRSF" id="PIRSF029792">
    <property type="entry name" value="Pro_racemase"/>
    <property type="match status" value="1"/>
</dbReference>
<reference evidence="2 3" key="1">
    <citation type="submission" date="2022-11" db="EMBL/GenBank/DDBJ databases">
        <title>Brucella sp. YY2X, whole genome shotgun sequencing project.</title>
        <authorList>
            <person name="Yang Y."/>
        </authorList>
    </citation>
    <scope>NUCLEOTIDE SEQUENCE [LARGE SCALE GENOMIC DNA]</scope>
    <source>
        <strain evidence="2 3">YY2X</strain>
    </source>
</reference>
<dbReference type="EMBL" id="JAPHAV010000012">
    <property type="protein sequence ID" value="MCX2698557.1"/>
    <property type="molecule type" value="Genomic_DNA"/>
</dbReference>
<gene>
    <name evidence="2" type="ORF">OPR82_17655</name>
</gene>
<sequence length="341" mass="37211">MRWNRTFTVVGCHAEGEVGNVVVGGIVDVPGETMFEKKEYLEENMDEIRGLLLFEPRGAPYVNANIILPACDKTADLGYVIVESTEYPPMSGSNTMCVATVALETGIVRMQEPETRLRMEAPAGIIETKCTCKDGKVTRVEFTNVPAFALHLDTPVEVEGLGTVLVDTSYGGMTFAHVNAKALGFEIRPDEARDMSLLGKRIKAAVNEQLEVVHPENEKIRNVSNVIFEGPVERRDGIYVSKNGTVCLHGRLDRSPTGTGTTSRLAVMSAKGQIKQDELFRNHSITGTHFDSRIVASSKVGSYPGVIVTIAGQAWITSVGQYGVDPTDPYPRGHQVSDVWL</sequence>
<dbReference type="PANTHER" id="PTHR33442:SF5">
    <property type="entry name" value="BIFUNCTIONAL TRANS-3-HYDROXY-L-PROLINE DEHYDRATASE_2-EPIMERASE"/>
    <property type="match status" value="1"/>
</dbReference>
<dbReference type="SUPFAM" id="SSF54506">
    <property type="entry name" value="Diaminopimelate epimerase-like"/>
    <property type="match status" value="1"/>
</dbReference>
<dbReference type="Proteomes" id="UP001301216">
    <property type="component" value="Unassembled WGS sequence"/>
</dbReference>
<comment type="caution">
    <text evidence="2">The sequence shown here is derived from an EMBL/GenBank/DDBJ whole genome shotgun (WGS) entry which is preliminary data.</text>
</comment>
<dbReference type="Gene3D" id="3.10.310.10">
    <property type="entry name" value="Diaminopimelate Epimerase, Chain A, domain 1"/>
    <property type="match status" value="2"/>
</dbReference>
<name>A0ABT3QSH2_9HYPH</name>
<dbReference type="RefSeq" id="WP_113533341.1">
    <property type="nucleotide sequence ID" value="NZ_JAPHAV010000012.1"/>
</dbReference>
<proteinExistence type="inferred from homology"/>
<accession>A0ABT3QSH2</accession>
<keyword evidence="3" id="KW-1185">Reference proteome</keyword>
<dbReference type="Pfam" id="PF05544">
    <property type="entry name" value="Pro_racemase"/>
    <property type="match status" value="1"/>
</dbReference>
<evidence type="ECO:0000313" key="2">
    <source>
        <dbReference type="EMBL" id="MCX2698557.1"/>
    </source>
</evidence>
<evidence type="ECO:0000313" key="3">
    <source>
        <dbReference type="Proteomes" id="UP001301216"/>
    </source>
</evidence>
<comment type="similarity">
    <text evidence="1">Belongs to the proline racemase family.</text>
</comment>
<protein>
    <submittedName>
        <fullName evidence="2">Proline racemase family protein</fullName>
    </submittedName>
</protein>
<organism evidence="2 3">
    <name type="scientific">Ochrobactrum chromiisoli</name>
    <dbReference type="NCBI Taxonomy" id="2993941"/>
    <lineage>
        <taxon>Bacteria</taxon>
        <taxon>Pseudomonadati</taxon>
        <taxon>Pseudomonadota</taxon>
        <taxon>Alphaproteobacteria</taxon>
        <taxon>Hyphomicrobiales</taxon>
        <taxon>Brucellaceae</taxon>
        <taxon>Brucella/Ochrobactrum group</taxon>
        <taxon>Ochrobactrum</taxon>
    </lineage>
</organism>
<dbReference type="InterPro" id="IPR008794">
    <property type="entry name" value="Pro_racemase_fam"/>
</dbReference>